<keyword evidence="2" id="KW-1185">Reference proteome</keyword>
<protein>
    <submittedName>
        <fullName evidence="1">DUF3958 family protein</fullName>
    </submittedName>
</protein>
<proteinExistence type="predicted"/>
<name>A0A940P619_9ENTE</name>
<reference evidence="1" key="1">
    <citation type="submission" date="2020-12" db="EMBL/GenBank/DDBJ databases">
        <title>Vagococcus allomyrinae sp. nov. and Enterococcus lavae sp. nov., isolated from the larvae of Allomyrina dichotoma.</title>
        <authorList>
            <person name="Lee S.D."/>
        </authorList>
    </citation>
    <scope>NUCLEOTIDE SEQUENCE</scope>
    <source>
        <strain evidence="1">BWB3-3</strain>
    </source>
</reference>
<dbReference type="RefSeq" id="WP_209529292.1">
    <property type="nucleotide sequence ID" value="NZ_JAEEGA010000009.1"/>
</dbReference>
<evidence type="ECO:0000313" key="2">
    <source>
        <dbReference type="Proteomes" id="UP000674938"/>
    </source>
</evidence>
<comment type="caution">
    <text evidence="1">The sequence shown here is derived from an EMBL/GenBank/DDBJ whole genome shotgun (WGS) entry which is preliminary data.</text>
</comment>
<dbReference type="EMBL" id="JAEEGA010000009">
    <property type="protein sequence ID" value="MBP1042274.1"/>
    <property type="molecule type" value="Genomic_DNA"/>
</dbReference>
<gene>
    <name evidence="1" type="ORF">I6N95_14740</name>
</gene>
<dbReference type="Pfam" id="PF13125">
    <property type="entry name" value="DUF3958"/>
    <property type="match status" value="1"/>
</dbReference>
<evidence type="ECO:0000313" key="1">
    <source>
        <dbReference type="EMBL" id="MBP1042274.1"/>
    </source>
</evidence>
<sequence length="117" mass="14211">MEQWDELHQKEQKLLEKEDRLNREIKQVRQIKDLYEAHFNESGDFMSELHHTFYKNDGNYIYESIRDDYLHESRKIINGLDEDEEALICAKKQVQQEITTVFEEKKKVALEEASYER</sequence>
<dbReference type="AlphaFoldDB" id="A0A940P619"/>
<accession>A0A940P619</accession>
<dbReference type="Proteomes" id="UP000674938">
    <property type="component" value="Unassembled WGS sequence"/>
</dbReference>
<organism evidence="1 2">
    <name type="scientific">Vagococcus allomyrinae</name>
    <dbReference type="NCBI Taxonomy" id="2794353"/>
    <lineage>
        <taxon>Bacteria</taxon>
        <taxon>Bacillati</taxon>
        <taxon>Bacillota</taxon>
        <taxon>Bacilli</taxon>
        <taxon>Lactobacillales</taxon>
        <taxon>Enterococcaceae</taxon>
        <taxon>Vagococcus</taxon>
    </lineage>
</organism>
<dbReference type="InterPro" id="IPR025014">
    <property type="entry name" value="DUF3958"/>
</dbReference>